<accession>A0A367LNY3</accession>
<keyword evidence="3" id="KW-1185">Reference proteome</keyword>
<gene>
    <name evidence="2" type="ORF">L249_2136</name>
</gene>
<dbReference type="Proteomes" id="UP000253664">
    <property type="component" value="Unassembled WGS sequence"/>
</dbReference>
<organism evidence="2 3">
    <name type="scientific">Ophiocordyceps polyrhachis-furcata BCC 54312</name>
    <dbReference type="NCBI Taxonomy" id="1330021"/>
    <lineage>
        <taxon>Eukaryota</taxon>
        <taxon>Fungi</taxon>
        <taxon>Dikarya</taxon>
        <taxon>Ascomycota</taxon>
        <taxon>Pezizomycotina</taxon>
        <taxon>Sordariomycetes</taxon>
        <taxon>Hypocreomycetidae</taxon>
        <taxon>Hypocreales</taxon>
        <taxon>Ophiocordycipitaceae</taxon>
        <taxon>Ophiocordyceps</taxon>
    </lineage>
</organism>
<evidence type="ECO:0000256" key="1">
    <source>
        <dbReference type="SAM" id="MobiDB-lite"/>
    </source>
</evidence>
<protein>
    <submittedName>
        <fullName evidence="2">Uncharacterized protein</fullName>
    </submittedName>
</protein>
<name>A0A367LNY3_9HYPO</name>
<proteinExistence type="predicted"/>
<comment type="caution">
    <text evidence="2">The sequence shown here is derived from an EMBL/GenBank/DDBJ whole genome shotgun (WGS) entry which is preliminary data.</text>
</comment>
<reference evidence="2 3" key="1">
    <citation type="journal article" date="2015" name="BMC Genomics">
        <title>Insights from the genome of Ophiocordyceps polyrhachis-furcata to pathogenicity and host specificity in insect fungi.</title>
        <authorList>
            <person name="Wichadakul D."/>
            <person name="Kobmoo N."/>
            <person name="Ingsriswang S."/>
            <person name="Tangphatsornruang S."/>
            <person name="Chantasingh D."/>
            <person name="Luangsa-ard J.J."/>
            <person name="Eurwilaichitr L."/>
        </authorList>
    </citation>
    <scope>NUCLEOTIDE SEQUENCE [LARGE SCALE GENOMIC DNA]</scope>
    <source>
        <strain evidence="2 3">BCC 54312</strain>
    </source>
</reference>
<evidence type="ECO:0000313" key="3">
    <source>
        <dbReference type="Proteomes" id="UP000253664"/>
    </source>
</evidence>
<dbReference type="EMBL" id="LKCN02000001">
    <property type="protein sequence ID" value="RCI16146.1"/>
    <property type="molecule type" value="Genomic_DNA"/>
</dbReference>
<sequence>MFGFCLALLARRLLRRDDVIVKQLLFLEDQPWMNMAKSTDRGSCWRDLRLIARDRLSRLRSFKGGKTGGEERKRKMDGAILHST</sequence>
<feature type="region of interest" description="Disordered" evidence="1">
    <location>
        <begin position="62"/>
        <end position="84"/>
    </location>
</feature>
<evidence type="ECO:0000313" key="2">
    <source>
        <dbReference type="EMBL" id="RCI16146.1"/>
    </source>
</evidence>
<feature type="compositionally biased region" description="Basic and acidic residues" evidence="1">
    <location>
        <begin position="68"/>
        <end position="77"/>
    </location>
</feature>
<dbReference type="AlphaFoldDB" id="A0A367LNY3"/>